<keyword evidence="4" id="KW-1185">Reference proteome</keyword>
<dbReference type="InterPro" id="IPR035892">
    <property type="entry name" value="C2_domain_sf"/>
</dbReference>
<name>A0A3B3QU15_9TELE</name>
<dbReference type="Proteomes" id="UP000261540">
    <property type="component" value="Unplaced"/>
</dbReference>
<proteinExistence type="predicted"/>
<evidence type="ECO:0000259" key="2">
    <source>
        <dbReference type="PROSITE" id="PS50004"/>
    </source>
</evidence>
<feature type="region of interest" description="Disordered" evidence="1">
    <location>
        <begin position="102"/>
        <end position="135"/>
    </location>
</feature>
<feature type="domain" description="C2" evidence="2">
    <location>
        <begin position="243"/>
        <end position="378"/>
    </location>
</feature>
<dbReference type="GeneTree" id="ENSGT00390000008330"/>
<accession>A0A3B3QU15</accession>
<feature type="compositionally biased region" description="Basic and acidic residues" evidence="1">
    <location>
        <begin position="982"/>
        <end position="992"/>
    </location>
</feature>
<evidence type="ECO:0000313" key="4">
    <source>
        <dbReference type="Proteomes" id="UP000261540"/>
    </source>
</evidence>
<dbReference type="STRING" id="1676925.ENSPKIP00000009389"/>
<dbReference type="PANTHER" id="PTHR33667:SF7">
    <property type="entry name" value="RIKEN CDNA 1810020O05 GENE"/>
    <property type="match status" value="1"/>
</dbReference>
<reference evidence="3" key="1">
    <citation type="submission" date="2025-08" db="UniProtKB">
        <authorList>
            <consortium name="Ensembl"/>
        </authorList>
    </citation>
    <scope>IDENTIFICATION</scope>
</reference>
<organism evidence="3 4">
    <name type="scientific">Paramormyrops kingsleyae</name>
    <dbReference type="NCBI Taxonomy" id="1676925"/>
    <lineage>
        <taxon>Eukaryota</taxon>
        <taxon>Metazoa</taxon>
        <taxon>Chordata</taxon>
        <taxon>Craniata</taxon>
        <taxon>Vertebrata</taxon>
        <taxon>Euteleostomi</taxon>
        <taxon>Actinopterygii</taxon>
        <taxon>Neopterygii</taxon>
        <taxon>Teleostei</taxon>
        <taxon>Osteoglossocephala</taxon>
        <taxon>Osteoglossomorpha</taxon>
        <taxon>Osteoglossiformes</taxon>
        <taxon>Mormyridae</taxon>
        <taxon>Paramormyrops</taxon>
    </lineage>
</organism>
<dbReference type="PANTHER" id="PTHR33667">
    <property type="entry name" value="SI:DKEY-57N24.6"/>
    <property type="match status" value="1"/>
</dbReference>
<protein>
    <submittedName>
        <fullName evidence="3">Si:dkey-57n24.6</fullName>
    </submittedName>
</protein>
<sequence length="992" mass="113313">MWLAWTQSVKLRVTRDVVIKLTSHRVTFRVWDTKDMVSSKAKCDRPSVFKLLQGLCREDPEHTDAIKNIVKKLRNVFKKENPKSAVKTDKNSSYLRKTSMIDVMSREKRDSNSDPKGECVTRNRSQEVPVNGLRSPKLELEWEKDPGGLQTTQSNSQNARKQLSRFTINSLKVTCATDESLVGNKRKQPCRAGQKITALAGQRRSRTAAVELNPVYLLAGRKQVIGCLATCLPGIDEGFCDISVDKPLLSNELSMELNPLVITVQSAKSLPALPLTFKEKCLPVYCKYKFHNLSEHRTKGQDHGMNMHFQDAHMILTGLLNPSELWEYLQGPPLKIEVHDRDRKPVKPTSAPAMFGTESDDARLSKVGLRSSGHPTCNARCDPYGVVRVDLSELLRGQKRFKVMAPIESSPAANLSEHKVSKYQKPTPSHSRMVYAAETPIGHYLAAGSQLKVKVEIAHPLTKMKDQPSPDCPFGRIIYFFRCRSGVAPKRLRTEILRINASAALLDSYTEETIKRSLSFSKMNASDRNVDIITGFYFHDHETHLFVLEGLRNKAIRRLWETIPVKLSGTEEEQVEILYNSDLSFSNRLYETLDVSLPPIHLYESLETIMRQPLLYVRKMVPLACFQALSRLSHLLHMKRMKDVVHNELFPSAEMILSMSRRFGTVSGTGEEQVKVKHQTEPRELVQATVVKTCKARDAYKPEYLEGKPQLISQQHGMETKDFFQANIEAASQANPRLQTPKPAVTVAHLAVGKVAHNYSIQKENSTIQAWKLLHEEMAKEPRRRFTYSQEYQSATAVPVDVDEVRRLSELRSKAAWRTYDGFICLGFRSSMECNKHPQHPDEARMEELNKPWRENILNDNILKSMVMRTQWPWSKRHQDFELYRKPSSFPVPVVPMTSHPAATKRETRTQELVDVAKVQYYWWPWKGLNTTSSKLEYIPKFKVMHMQPEALVLGDTEEEACTTGPLDQHDQSWEGVSFPRNKSEPKKLHFM</sequence>
<dbReference type="PROSITE" id="PS50004">
    <property type="entry name" value="C2"/>
    <property type="match status" value="1"/>
</dbReference>
<dbReference type="Ensembl" id="ENSPKIT00000033495.1">
    <property type="protein sequence ID" value="ENSPKIP00000009389.1"/>
    <property type="gene ID" value="ENSPKIG00000024519.1"/>
</dbReference>
<dbReference type="AlphaFoldDB" id="A0A3B3QU15"/>
<reference evidence="3" key="2">
    <citation type="submission" date="2025-09" db="UniProtKB">
        <authorList>
            <consortium name="Ensembl"/>
        </authorList>
    </citation>
    <scope>IDENTIFICATION</scope>
</reference>
<dbReference type="SUPFAM" id="SSF49562">
    <property type="entry name" value="C2 domain (Calcium/lipid-binding domain, CaLB)"/>
    <property type="match status" value="1"/>
</dbReference>
<dbReference type="Pfam" id="PF15084">
    <property type="entry name" value="DUF4550"/>
    <property type="match status" value="1"/>
</dbReference>
<evidence type="ECO:0000313" key="3">
    <source>
        <dbReference type="Ensembl" id="ENSPKIP00000009389.1"/>
    </source>
</evidence>
<feature type="compositionally biased region" description="Basic and acidic residues" evidence="1">
    <location>
        <begin position="104"/>
        <end position="125"/>
    </location>
</feature>
<feature type="region of interest" description="Disordered" evidence="1">
    <location>
        <begin position="962"/>
        <end position="992"/>
    </location>
</feature>
<evidence type="ECO:0000256" key="1">
    <source>
        <dbReference type="SAM" id="MobiDB-lite"/>
    </source>
</evidence>
<dbReference type="InterPro" id="IPR027876">
    <property type="entry name" value="DUF4550"/>
</dbReference>
<dbReference type="InterPro" id="IPR000008">
    <property type="entry name" value="C2_dom"/>
</dbReference>